<dbReference type="RefSeq" id="WP_089064960.1">
    <property type="nucleotide sequence ID" value="NZ_CP022316.1"/>
</dbReference>
<evidence type="ECO:0000313" key="2">
    <source>
        <dbReference type="EMBL" id="ASK65719.1"/>
    </source>
</evidence>
<dbReference type="OrthoDB" id="9876097at2"/>
<organism evidence="2 3">
    <name type="scientific">Brachybacterium avium</name>
    <dbReference type="NCBI Taxonomy" id="2017485"/>
    <lineage>
        <taxon>Bacteria</taxon>
        <taxon>Bacillati</taxon>
        <taxon>Actinomycetota</taxon>
        <taxon>Actinomycetes</taxon>
        <taxon>Micrococcales</taxon>
        <taxon>Dermabacteraceae</taxon>
        <taxon>Brachybacterium</taxon>
    </lineage>
</organism>
<reference evidence="3" key="1">
    <citation type="submission" date="2017-07" db="EMBL/GenBank/DDBJ databases">
        <title>Brachybacterium sp. VR2415.</title>
        <authorList>
            <person name="Tak E.J."/>
            <person name="Bae J.-W."/>
        </authorList>
    </citation>
    <scope>NUCLEOTIDE SEQUENCE [LARGE SCALE GENOMIC DNA]</scope>
    <source>
        <strain evidence="3">VR2415</strain>
    </source>
</reference>
<name>A0A220UC44_9MICO</name>
<feature type="transmembrane region" description="Helical" evidence="1">
    <location>
        <begin position="103"/>
        <end position="124"/>
    </location>
</feature>
<dbReference type="Proteomes" id="UP000198398">
    <property type="component" value="Chromosome"/>
</dbReference>
<accession>A0A220UC44</accession>
<dbReference type="EMBL" id="CP022316">
    <property type="protein sequence ID" value="ASK65719.1"/>
    <property type="molecule type" value="Genomic_DNA"/>
</dbReference>
<dbReference type="AlphaFoldDB" id="A0A220UC44"/>
<keyword evidence="1" id="KW-0472">Membrane</keyword>
<gene>
    <name evidence="2" type="ORF">CFK39_07570</name>
</gene>
<proteinExistence type="predicted"/>
<keyword evidence="3" id="KW-1185">Reference proteome</keyword>
<keyword evidence="1" id="KW-0812">Transmembrane</keyword>
<dbReference type="KEGG" id="brv:CFK39_07570"/>
<sequence length="183" mass="19216">MTSTVRRVPPEKQPLKPAIALAIISLLTVLMSVIGAAAVYGFAATGFLDDLAQDQELLGGEGFPIRFVLITLVSMGLIALAAAMKLASAVLGILVVIRGEGKLRIGASLLLATALFGLFFSFSVDGSLLSGTFQDLISLLATLAEVARWCVMVAGIVILALGVSEVRRERARRPRTPRGTGLP</sequence>
<protein>
    <submittedName>
        <fullName evidence="2">Uncharacterized protein</fullName>
    </submittedName>
</protein>
<feature type="transmembrane region" description="Helical" evidence="1">
    <location>
        <begin position="63"/>
        <end position="96"/>
    </location>
</feature>
<evidence type="ECO:0000313" key="3">
    <source>
        <dbReference type="Proteomes" id="UP000198398"/>
    </source>
</evidence>
<feature type="transmembrane region" description="Helical" evidence="1">
    <location>
        <begin position="136"/>
        <end position="163"/>
    </location>
</feature>
<feature type="transmembrane region" description="Helical" evidence="1">
    <location>
        <begin position="21"/>
        <end position="43"/>
    </location>
</feature>
<evidence type="ECO:0000256" key="1">
    <source>
        <dbReference type="SAM" id="Phobius"/>
    </source>
</evidence>
<keyword evidence="1" id="KW-1133">Transmembrane helix</keyword>